<evidence type="ECO:0000259" key="2">
    <source>
        <dbReference type="Pfam" id="PF00135"/>
    </source>
</evidence>
<reference evidence="3" key="1">
    <citation type="submission" date="2021-04" db="EMBL/GenBank/DDBJ databases">
        <authorList>
            <consortium name="Wellcome Sanger Institute Data Sharing"/>
        </authorList>
    </citation>
    <scope>NUCLEOTIDE SEQUENCE [LARGE SCALE GENOMIC DNA]</scope>
</reference>
<dbReference type="InterPro" id="IPR002018">
    <property type="entry name" value="CarbesteraseB"/>
</dbReference>
<name>A0A671U7B4_SPAAU</name>
<dbReference type="SUPFAM" id="SSF53474">
    <property type="entry name" value="alpha/beta-Hydrolases"/>
    <property type="match status" value="1"/>
</dbReference>
<feature type="domain" description="Carboxylesterase type B" evidence="2">
    <location>
        <begin position="24"/>
        <end position="238"/>
    </location>
</feature>
<dbReference type="PANTHER" id="PTHR11559">
    <property type="entry name" value="CARBOXYLESTERASE"/>
    <property type="match status" value="1"/>
</dbReference>
<organism evidence="3 4">
    <name type="scientific">Sparus aurata</name>
    <name type="common">Gilthead sea bream</name>
    <dbReference type="NCBI Taxonomy" id="8175"/>
    <lineage>
        <taxon>Eukaryota</taxon>
        <taxon>Metazoa</taxon>
        <taxon>Chordata</taxon>
        <taxon>Craniata</taxon>
        <taxon>Vertebrata</taxon>
        <taxon>Euteleostomi</taxon>
        <taxon>Actinopterygii</taxon>
        <taxon>Neopterygii</taxon>
        <taxon>Teleostei</taxon>
        <taxon>Neoteleostei</taxon>
        <taxon>Acanthomorphata</taxon>
        <taxon>Eupercaria</taxon>
        <taxon>Spariformes</taxon>
        <taxon>Sparidae</taxon>
        <taxon>Sparus</taxon>
    </lineage>
</organism>
<dbReference type="InterPro" id="IPR029058">
    <property type="entry name" value="AB_hydrolase_fold"/>
</dbReference>
<dbReference type="InterPro" id="IPR050309">
    <property type="entry name" value="Type-B_Carboxylest/Lipase"/>
</dbReference>
<accession>A0A671U7B4</accession>
<dbReference type="Proteomes" id="UP000472265">
    <property type="component" value="Chromosome 8"/>
</dbReference>
<dbReference type="OMA" id="NCMMDIV"/>
<dbReference type="Gene3D" id="3.40.50.1820">
    <property type="entry name" value="alpha/beta hydrolase"/>
    <property type="match status" value="1"/>
</dbReference>
<dbReference type="GeneTree" id="ENSGT00940000155200"/>
<sequence length="258" mass="29009">MAANVSGCGHENTQKLADCMKNLDFDTFKHELLTVPFMTGANDDEGGWLLPGVSVNGMDRESVQNIISLFNPDVRQTLPFISGLIAEEYIGNGEDRVKNRDGFTEMLGDLTFTIPAIKTANAHRGSAPVYLYEFQYTPKFLQERRPSFVGSEHGDELILVVGFCFTTSQIKLIGECSEEEMQLSRTVMSYWANFARTGSPNGDGLAHWPKYGAEEHYLEIRLKEQVAGQSLKKDRFVFMTQTLPEKVQQQKAKKHSEL</sequence>
<dbReference type="AlphaFoldDB" id="A0A671U7B4"/>
<dbReference type="Pfam" id="PF00135">
    <property type="entry name" value="COesterase"/>
    <property type="match status" value="1"/>
</dbReference>
<proteinExistence type="inferred from homology"/>
<protein>
    <recommendedName>
        <fullName evidence="2">Carboxylesterase type B domain-containing protein</fullName>
    </recommendedName>
</protein>
<evidence type="ECO:0000313" key="4">
    <source>
        <dbReference type="Proteomes" id="UP000472265"/>
    </source>
</evidence>
<evidence type="ECO:0000256" key="1">
    <source>
        <dbReference type="ARBA" id="ARBA00005964"/>
    </source>
</evidence>
<reference evidence="3" key="2">
    <citation type="submission" date="2025-08" db="UniProtKB">
        <authorList>
            <consortium name="Ensembl"/>
        </authorList>
    </citation>
    <scope>IDENTIFICATION</scope>
</reference>
<reference evidence="3" key="3">
    <citation type="submission" date="2025-09" db="UniProtKB">
        <authorList>
            <consortium name="Ensembl"/>
        </authorList>
    </citation>
    <scope>IDENTIFICATION</scope>
</reference>
<evidence type="ECO:0000313" key="3">
    <source>
        <dbReference type="Ensembl" id="ENSSAUP00010008709.1"/>
    </source>
</evidence>
<comment type="similarity">
    <text evidence="1">Belongs to the type-B carboxylesterase/lipase family.</text>
</comment>
<keyword evidence="4" id="KW-1185">Reference proteome</keyword>
<dbReference type="Ensembl" id="ENSSAUT00010009312.1">
    <property type="protein sequence ID" value="ENSSAUP00010008709.1"/>
    <property type="gene ID" value="ENSSAUG00010004331.1"/>
</dbReference>
<dbReference type="InParanoid" id="A0A671U7B4"/>